<organism evidence="1 2">
    <name type="scientific">Dactylosporangium vinaceum</name>
    <dbReference type="NCBI Taxonomy" id="53362"/>
    <lineage>
        <taxon>Bacteria</taxon>
        <taxon>Bacillati</taxon>
        <taxon>Actinomycetota</taxon>
        <taxon>Actinomycetes</taxon>
        <taxon>Micromonosporales</taxon>
        <taxon>Micromonosporaceae</taxon>
        <taxon>Dactylosporangium</taxon>
    </lineage>
</organism>
<evidence type="ECO:0000313" key="2">
    <source>
        <dbReference type="Proteomes" id="UP001589608"/>
    </source>
</evidence>
<accession>A0ABV5MR24</accession>
<evidence type="ECO:0000313" key="1">
    <source>
        <dbReference type="EMBL" id="MFB9451318.1"/>
    </source>
</evidence>
<reference evidence="1 2" key="1">
    <citation type="submission" date="2024-09" db="EMBL/GenBank/DDBJ databases">
        <authorList>
            <person name="Sun Q."/>
            <person name="Mori K."/>
        </authorList>
    </citation>
    <scope>NUCLEOTIDE SEQUENCE [LARGE SCALE GENOMIC DNA]</scope>
    <source>
        <strain evidence="1 2">JCM 3307</strain>
    </source>
</reference>
<dbReference type="Proteomes" id="UP001589608">
    <property type="component" value="Unassembled WGS sequence"/>
</dbReference>
<protein>
    <submittedName>
        <fullName evidence="1">Uncharacterized protein</fullName>
    </submittedName>
</protein>
<sequence>MTRSRPLDGDILDIRFDDFGYDSTALMETAGRMCTGYAVVTEDHQITTVENAAAAPRRGEPIGRVGQLTMRLVIDECLLLRRRADRVPDRSDALN</sequence>
<proteinExistence type="predicted"/>
<name>A0ABV5MR24_9ACTN</name>
<keyword evidence="2" id="KW-1185">Reference proteome</keyword>
<dbReference type="RefSeq" id="WP_223104430.1">
    <property type="nucleotide sequence ID" value="NZ_CP061913.1"/>
</dbReference>
<gene>
    <name evidence="1" type="ORF">ACFFTR_50355</name>
</gene>
<dbReference type="EMBL" id="JBHMCA010000090">
    <property type="protein sequence ID" value="MFB9451318.1"/>
    <property type="molecule type" value="Genomic_DNA"/>
</dbReference>
<comment type="caution">
    <text evidence="1">The sequence shown here is derived from an EMBL/GenBank/DDBJ whole genome shotgun (WGS) entry which is preliminary data.</text>
</comment>